<evidence type="ECO:0000256" key="7">
    <source>
        <dbReference type="ARBA" id="ARBA00034045"/>
    </source>
</evidence>
<proteinExistence type="inferred from homology"/>
<evidence type="ECO:0000256" key="2">
    <source>
        <dbReference type="ARBA" id="ARBA00013095"/>
    </source>
</evidence>
<accession>A0AAX6MIV9</accession>
<dbReference type="SMART" id="SM01110">
    <property type="entry name" value="Cutinase"/>
    <property type="match status" value="1"/>
</dbReference>
<evidence type="ECO:0000256" key="1">
    <source>
        <dbReference type="ARBA" id="ARBA00007534"/>
    </source>
</evidence>
<dbReference type="Gene3D" id="3.40.50.1820">
    <property type="entry name" value="alpha/beta hydrolase"/>
    <property type="match status" value="1"/>
</dbReference>
<protein>
    <recommendedName>
        <fullName evidence="2">cutinase</fullName>
        <ecNumber evidence="2">3.1.1.74</ecNumber>
    </recommendedName>
</protein>
<evidence type="ECO:0000313" key="10">
    <source>
        <dbReference type="Proteomes" id="UP001369815"/>
    </source>
</evidence>
<keyword evidence="10" id="KW-1185">Reference proteome</keyword>
<dbReference type="SUPFAM" id="SSF53474">
    <property type="entry name" value="alpha/beta-Hydrolases"/>
    <property type="match status" value="1"/>
</dbReference>
<name>A0AAX6MIV9_9PEZI</name>
<evidence type="ECO:0000313" key="9">
    <source>
        <dbReference type="EMBL" id="KAK6952565.1"/>
    </source>
</evidence>
<dbReference type="Proteomes" id="UP001369815">
    <property type="component" value="Unassembled WGS sequence"/>
</dbReference>
<gene>
    <name evidence="9" type="ORF">Daesc_004855</name>
</gene>
<dbReference type="GO" id="GO:0005576">
    <property type="term" value="C:extracellular region"/>
    <property type="evidence" value="ECO:0007669"/>
    <property type="project" value="InterPro"/>
</dbReference>
<dbReference type="PANTHER" id="PTHR48250">
    <property type="entry name" value="CUTINASE 2-RELATED"/>
    <property type="match status" value="1"/>
</dbReference>
<keyword evidence="4" id="KW-0732">Signal</keyword>
<comment type="similarity">
    <text evidence="1">Belongs to the cutinase family.</text>
</comment>
<dbReference type="InterPro" id="IPR011150">
    <property type="entry name" value="Cutinase_monf"/>
</dbReference>
<evidence type="ECO:0000256" key="4">
    <source>
        <dbReference type="ARBA" id="ARBA00022729"/>
    </source>
</evidence>
<dbReference type="GO" id="GO:0050525">
    <property type="term" value="F:cutinase activity"/>
    <property type="evidence" value="ECO:0007669"/>
    <property type="project" value="UniProtKB-EC"/>
</dbReference>
<dbReference type="GO" id="GO:0016052">
    <property type="term" value="P:carbohydrate catabolic process"/>
    <property type="evidence" value="ECO:0007669"/>
    <property type="project" value="TreeGrafter"/>
</dbReference>
<feature type="disulfide bond" evidence="8">
    <location>
        <begin position="63"/>
        <end position="142"/>
    </location>
</feature>
<keyword evidence="5" id="KW-0378">Hydrolase</keyword>
<dbReference type="PANTHER" id="PTHR48250:SF2">
    <property type="entry name" value="CUTINASE"/>
    <property type="match status" value="1"/>
</dbReference>
<keyword evidence="6 8" id="KW-1015">Disulfide bond</keyword>
<dbReference type="EC" id="3.1.1.74" evidence="2"/>
<organism evidence="9 10">
    <name type="scientific">Daldinia eschscholtzii</name>
    <dbReference type="NCBI Taxonomy" id="292717"/>
    <lineage>
        <taxon>Eukaryota</taxon>
        <taxon>Fungi</taxon>
        <taxon>Dikarya</taxon>
        <taxon>Ascomycota</taxon>
        <taxon>Pezizomycotina</taxon>
        <taxon>Sordariomycetes</taxon>
        <taxon>Xylariomycetidae</taxon>
        <taxon>Xylariales</taxon>
        <taxon>Hypoxylaceae</taxon>
        <taxon>Daldinia</taxon>
    </lineage>
</organism>
<dbReference type="AlphaFoldDB" id="A0AAX6MIV9"/>
<dbReference type="InterPro" id="IPR029058">
    <property type="entry name" value="AB_hydrolase_fold"/>
</dbReference>
<dbReference type="EMBL" id="JBANMG010000005">
    <property type="protein sequence ID" value="KAK6952565.1"/>
    <property type="molecule type" value="Genomic_DNA"/>
</dbReference>
<comment type="catalytic activity">
    <reaction evidence="7">
        <text>cutin + H2O = cutin monomers.</text>
        <dbReference type="EC" id="3.1.1.74"/>
    </reaction>
</comment>
<sequence>MASNIGTYALGSVRKAVLSGFAASLYFASTLPVSAAAVISRRDSAVSVNEWDPVLQGIEDAQCADLAVIFARGTFDKGNLGPWVGGPFRDALVSGSTAVKLAIQGVNADSYPADLAGYIEEGGSNSCAASIGESVQNYASLCPDTKVAIWGWSQGALCAHKALGELGDAAANVIALGVFGDPIGVWQDSVDYPAIPEDISFLSYCESTTPDPLCTNPIEDFPHNPKAFIDRLKVIWEEVDTTHMNAIQKEAVGELLVELPKQAVKELGQLATDIAEGHLRRWMLSPQHFWYGIDGKINTAADDLFRVYNAQK</sequence>
<reference evidence="9 10" key="1">
    <citation type="journal article" date="2024" name="Front Chem Biol">
        <title>Unveiling the potential of Daldinia eschscholtzii MFLUCC 19-0629 through bioactivity and bioinformatics studies for enhanced sustainable agriculture production.</title>
        <authorList>
            <person name="Brooks S."/>
            <person name="Weaver J.A."/>
            <person name="Klomchit A."/>
            <person name="Alharthi S.A."/>
            <person name="Onlamun T."/>
            <person name="Nurani R."/>
            <person name="Vong T.K."/>
            <person name="Alberti F."/>
            <person name="Greco C."/>
        </authorList>
    </citation>
    <scope>NUCLEOTIDE SEQUENCE [LARGE SCALE GENOMIC DNA]</scope>
    <source>
        <strain evidence="9">MFLUCC 19-0629</strain>
    </source>
</reference>
<evidence type="ECO:0000256" key="3">
    <source>
        <dbReference type="ARBA" id="ARBA00022487"/>
    </source>
</evidence>
<evidence type="ECO:0000256" key="5">
    <source>
        <dbReference type="ARBA" id="ARBA00022801"/>
    </source>
</evidence>
<evidence type="ECO:0000256" key="6">
    <source>
        <dbReference type="ARBA" id="ARBA00023157"/>
    </source>
</evidence>
<dbReference type="Pfam" id="PF01083">
    <property type="entry name" value="Cutinase"/>
    <property type="match status" value="1"/>
</dbReference>
<comment type="caution">
    <text evidence="9">The sequence shown here is derived from an EMBL/GenBank/DDBJ whole genome shotgun (WGS) entry which is preliminary data.</text>
</comment>
<dbReference type="InterPro" id="IPR000675">
    <property type="entry name" value="Cutinase/axe"/>
</dbReference>
<evidence type="ECO:0000256" key="8">
    <source>
        <dbReference type="PIRSR" id="PIRSR611150-2"/>
    </source>
</evidence>
<keyword evidence="3" id="KW-0719">Serine esterase</keyword>